<evidence type="ECO:0000313" key="5">
    <source>
        <dbReference type="EMBL" id="NWH04092.1"/>
    </source>
</evidence>
<reference evidence="5 6" key="1">
    <citation type="submission" date="2020-06" db="EMBL/GenBank/DDBJ databases">
        <title>High-quality draft genome of sulfate reducer Desulfobacter latus type strain AcrS2 isolated from marine sediment.</title>
        <authorList>
            <person name="Hoppe M."/>
            <person name="Larsen C.K."/>
            <person name="Marshall I.P.G."/>
            <person name="Schramm A."/>
            <person name="Marietou A.G."/>
        </authorList>
    </citation>
    <scope>NUCLEOTIDE SEQUENCE [LARGE SCALE GENOMIC DNA]</scope>
    <source>
        <strain evidence="5 6">AcRS2</strain>
    </source>
</reference>
<dbReference type="InterPro" id="IPR033875">
    <property type="entry name" value="FlhG"/>
</dbReference>
<evidence type="ECO:0000313" key="6">
    <source>
        <dbReference type="Proteomes" id="UP000553343"/>
    </source>
</evidence>
<dbReference type="InterPro" id="IPR027417">
    <property type="entry name" value="P-loop_NTPase"/>
</dbReference>
<comment type="caution">
    <text evidence="5">The sequence shown here is derived from an EMBL/GenBank/DDBJ whole genome shotgun (WGS) entry which is preliminary data.</text>
</comment>
<dbReference type="PANTHER" id="PTHR43384">
    <property type="entry name" value="SEPTUM SITE-DETERMINING PROTEIN MIND HOMOLOG, CHLOROPLASTIC-RELATED"/>
    <property type="match status" value="1"/>
</dbReference>
<dbReference type="RefSeq" id="WP_178365542.1">
    <property type="nucleotide sequence ID" value="NZ_JACADJ010000007.1"/>
</dbReference>
<dbReference type="InterPro" id="IPR050625">
    <property type="entry name" value="ParA/MinD_ATPase"/>
</dbReference>
<accession>A0A850T4C2</accession>
<dbReference type="PANTHER" id="PTHR43384:SF4">
    <property type="entry name" value="CELLULOSE BIOSYNTHESIS PROTEIN BCSQ-RELATED"/>
    <property type="match status" value="1"/>
</dbReference>
<dbReference type="AlphaFoldDB" id="A0A850T4C2"/>
<proteinExistence type="predicted"/>
<dbReference type="CDD" id="cd02038">
    <property type="entry name" value="FlhG-like"/>
    <property type="match status" value="1"/>
</dbReference>
<evidence type="ECO:0000256" key="1">
    <source>
        <dbReference type="ARBA" id="ARBA00022741"/>
    </source>
</evidence>
<dbReference type="Gene3D" id="3.40.50.300">
    <property type="entry name" value="P-loop containing nucleotide triphosphate hydrolases"/>
    <property type="match status" value="1"/>
</dbReference>
<protein>
    <submittedName>
        <fullName evidence="5">MinD/ParA family protein</fullName>
    </submittedName>
</protein>
<name>A0A850T4C2_9BACT</name>
<evidence type="ECO:0000259" key="4">
    <source>
        <dbReference type="Pfam" id="PF01656"/>
    </source>
</evidence>
<dbReference type="GO" id="GO:0005829">
    <property type="term" value="C:cytosol"/>
    <property type="evidence" value="ECO:0007669"/>
    <property type="project" value="TreeGrafter"/>
</dbReference>
<evidence type="ECO:0000256" key="2">
    <source>
        <dbReference type="ARBA" id="ARBA00022840"/>
    </source>
</evidence>
<dbReference type="PIRSF" id="PIRSF003092">
    <property type="entry name" value="MinD"/>
    <property type="match status" value="1"/>
</dbReference>
<dbReference type="Proteomes" id="UP000553343">
    <property type="component" value="Unassembled WGS sequence"/>
</dbReference>
<dbReference type="GO" id="GO:0005524">
    <property type="term" value="F:ATP binding"/>
    <property type="evidence" value="ECO:0007669"/>
    <property type="project" value="UniProtKB-KW"/>
</dbReference>
<keyword evidence="2" id="KW-0067">ATP-binding</keyword>
<organism evidence="5 6">
    <name type="scientific">Desulfobacter latus</name>
    <dbReference type="NCBI Taxonomy" id="2292"/>
    <lineage>
        <taxon>Bacteria</taxon>
        <taxon>Pseudomonadati</taxon>
        <taxon>Thermodesulfobacteriota</taxon>
        <taxon>Desulfobacteria</taxon>
        <taxon>Desulfobacterales</taxon>
        <taxon>Desulfobacteraceae</taxon>
        <taxon>Desulfobacter</taxon>
    </lineage>
</organism>
<dbReference type="GO" id="GO:0009898">
    <property type="term" value="C:cytoplasmic side of plasma membrane"/>
    <property type="evidence" value="ECO:0007669"/>
    <property type="project" value="TreeGrafter"/>
</dbReference>
<dbReference type="SUPFAM" id="SSF52540">
    <property type="entry name" value="P-loop containing nucleoside triphosphate hydrolases"/>
    <property type="match status" value="1"/>
</dbReference>
<sequence length="297" mass="32179">MDQAKGLRQMARTSAMKKRERNGASNGSSYPRVIAVTSGKGGVGKTNIVGNLAVAMTRLGKRVVIIDADVGLANIDIVFNLKPKYNIRHLVSGEKTLSQVIVTTDHGIGILPGGSGFADLTRFSEGEKLTLLSEFEAFSDMADIILLDTGAGISSNVLYFNASADQCLVVATTEPTSITDAYALMKVMSQDYGIKYFKLLVNMTDNRTGAKKVYESLSNAMDKFLKNVVLEYCGEVPFDPALQKAVRNRSILLDTVKQSPAANAMSDLAKTLLNDNRTNQNQGNLTFFMNRVFAAAQ</sequence>
<evidence type="ECO:0000256" key="3">
    <source>
        <dbReference type="SAM" id="MobiDB-lite"/>
    </source>
</evidence>
<feature type="domain" description="CobQ/CobB/MinD/ParA nucleotide binding" evidence="4">
    <location>
        <begin position="34"/>
        <end position="248"/>
    </location>
</feature>
<feature type="region of interest" description="Disordered" evidence="3">
    <location>
        <begin position="1"/>
        <end position="31"/>
    </location>
</feature>
<dbReference type="InterPro" id="IPR025501">
    <property type="entry name" value="MinD_FleN"/>
</dbReference>
<dbReference type="GO" id="GO:0051782">
    <property type="term" value="P:negative regulation of cell division"/>
    <property type="evidence" value="ECO:0007669"/>
    <property type="project" value="TreeGrafter"/>
</dbReference>
<gene>
    <name evidence="5" type="ORF">HXW94_03645</name>
</gene>
<dbReference type="EMBL" id="JACADJ010000007">
    <property type="protein sequence ID" value="NWH04092.1"/>
    <property type="molecule type" value="Genomic_DNA"/>
</dbReference>
<keyword evidence="1" id="KW-0547">Nucleotide-binding</keyword>
<dbReference type="GO" id="GO:0016887">
    <property type="term" value="F:ATP hydrolysis activity"/>
    <property type="evidence" value="ECO:0007669"/>
    <property type="project" value="TreeGrafter"/>
</dbReference>
<dbReference type="Pfam" id="PF01656">
    <property type="entry name" value="CbiA"/>
    <property type="match status" value="1"/>
</dbReference>
<keyword evidence="6" id="KW-1185">Reference proteome</keyword>
<dbReference type="InterPro" id="IPR002586">
    <property type="entry name" value="CobQ/CobB/MinD/ParA_Nub-bd_dom"/>
</dbReference>